<dbReference type="InterPro" id="IPR050471">
    <property type="entry name" value="AB_hydrolase"/>
</dbReference>
<comment type="catalytic activity">
    <reaction evidence="2">
        <text>a monoacylglycerol + H2O = glycerol + a fatty acid + H(+)</text>
        <dbReference type="Rhea" id="RHEA:15245"/>
        <dbReference type="ChEBI" id="CHEBI:15377"/>
        <dbReference type="ChEBI" id="CHEBI:15378"/>
        <dbReference type="ChEBI" id="CHEBI:17408"/>
        <dbReference type="ChEBI" id="CHEBI:17754"/>
        <dbReference type="ChEBI" id="CHEBI:28868"/>
    </reaction>
</comment>
<name>A0AAF0FI64_9BASI</name>
<evidence type="ECO:0000256" key="2">
    <source>
        <dbReference type="ARBA" id="ARBA00048461"/>
    </source>
</evidence>
<dbReference type="PANTHER" id="PTHR43433:SF5">
    <property type="entry name" value="AB HYDROLASE-1 DOMAIN-CONTAINING PROTEIN"/>
    <property type="match status" value="1"/>
</dbReference>
<dbReference type="InterPro" id="IPR000073">
    <property type="entry name" value="AB_hydrolase_1"/>
</dbReference>
<evidence type="ECO:0000259" key="3">
    <source>
        <dbReference type="Pfam" id="PF00561"/>
    </source>
</evidence>
<proteinExistence type="predicted"/>
<evidence type="ECO:0000313" key="5">
    <source>
        <dbReference type="Proteomes" id="UP001214628"/>
    </source>
</evidence>
<dbReference type="Pfam" id="PF00561">
    <property type="entry name" value="Abhydrolase_1"/>
    <property type="match status" value="1"/>
</dbReference>
<evidence type="ECO:0000256" key="1">
    <source>
        <dbReference type="ARBA" id="ARBA00047591"/>
    </source>
</evidence>
<dbReference type="InterPro" id="IPR029058">
    <property type="entry name" value="AB_hydrolase_fold"/>
</dbReference>
<dbReference type="Proteomes" id="UP001214628">
    <property type="component" value="Chromosome 6"/>
</dbReference>
<keyword evidence="5" id="KW-1185">Reference proteome</keyword>
<feature type="domain" description="AB hydrolase-1" evidence="3">
    <location>
        <begin position="2"/>
        <end position="80"/>
    </location>
</feature>
<sequence length="288" mass="32922">MINGLSAIMQDWEELAQAFAETRKAVVMLDHRGIGESYLAEDQDYTISMMAGDVLSLLRHLNMTRVQLLGFSMGGLVTQAILTHPHAKARGENSIEIDGIEIYGVVLTATFTKLPRSEFRPDKLYVGFVGWKLTYRSSPEGVSRQERDRIITKTMLEFQYDQSVIGAGGILDAKMKRRMEESLQSRRPQRVIAQQAGAVSQYDSREALKSLPRHLPVLLIQGKRDRMVNYEESHIIQDCIPGAERYIPPEGEEYGHMWFDYYDLHRSWVVPICTFLDKPARPLLESRM</sequence>
<organism evidence="4 5">
    <name type="scientific">Malassezia psittaci</name>
    <dbReference type="NCBI Taxonomy" id="1821823"/>
    <lineage>
        <taxon>Eukaryota</taxon>
        <taxon>Fungi</taxon>
        <taxon>Dikarya</taxon>
        <taxon>Basidiomycota</taxon>
        <taxon>Ustilaginomycotina</taxon>
        <taxon>Malasseziomycetes</taxon>
        <taxon>Malasseziales</taxon>
        <taxon>Malasseziaceae</taxon>
        <taxon>Malassezia</taxon>
    </lineage>
</organism>
<dbReference type="EMBL" id="CP118380">
    <property type="protein sequence ID" value="WFD44977.1"/>
    <property type="molecule type" value="Genomic_DNA"/>
</dbReference>
<reference evidence="4" key="1">
    <citation type="submission" date="2023-02" db="EMBL/GenBank/DDBJ databases">
        <title>Mating type loci evolution in Malassezia.</title>
        <authorList>
            <person name="Coelho M.A."/>
        </authorList>
    </citation>
    <scope>NUCLEOTIDE SEQUENCE</scope>
    <source>
        <strain evidence="4">CBS 14136</strain>
    </source>
</reference>
<comment type="catalytic activity">
    <reaction evidence="1">
        <text>a diacylglycerol + H2O = a monoacylglycerol + a fatty acid + H(+)</text>
        <dbReference type="Rhea" id="RHEA:32731"/>
        <dbReference type="ChEBI" id="CHEBI:15377"/>
        <dbReference type="ChEBI" id="CHEBI:15378"/>
        <dbReference type="ChEBI" id="CHEBI:17408"/>
        <dbReference type="ChEBI" id="CHEBI:18035"/>
        <dbReference type="ChEBI" id="CHEBI:28868"/>
    </reaction>
</comment>
<dbReference type="PANTHER" id="PTHR43433">
    <property type="entry name" value="HYDROLASE, ALPHA/BETA FOLD FAMILY PROTEIN"/>
    <property type="match status" value="1"/>
</dbReference>
<dbReference type="Gene3D" id="3.40.50.1820">
    <property type="entry name" value="alpha/beta hydrolase"/>
    <property type="match status" value="1"/>
</dbReference>
<dbReference type="AlphaFoldDB" id="A0AAF0FI64"/>
<dbReference type="SUPFAM" id="SSF53474">
    <property type="entry name" value="alpha/beta-Hydrolases"/>
    <property type="match status" value="1"/>
</dbReference>
<protein>
    <recommendedName>
        <fullName evidence="3">AB hydrolase-1 domain-containing protein</fullName>
    </recommendedName>
</protein>
<accession>A0AAF0FI64</accession>
<evidence type="ECO:0000313" key="4">
    <source>
        <dbReference type="EMBL" id="WFD44977.1"/>
    </source>
</evidence>
<gene>
    <name evidence="4" type="ORF">MPSI1_003653</name>
</gene>